<dbReference type="Proteomes" id="UP000464178">
    <property type="component" value="Chromosome"/>
</dbReference>
<evidence type="ECO:0008006" key="3">
    <source>
        <dbReference type="Google" id="ProtNLM"/>
    </source>
</evidence>
<protein>
    <recommendedName>
        <fullName evidence="3">Antitoxin SocA-like Panacea domain-containing protein</fullName>
    </recommendedName>
</protein>
<dbReference type="KEGG" id="gms:SOIL9_66050"/>
<evidence type="ECO:0000313" key="2">
    <source>
        <dbReference type="Proteomes" id="UP000464178"/>
    </source>
</evidence>
<accession>A0A6P2CQI3</accession>
<sequence>MTTYDFVHLVIYAVGGQIQGRTKLQKTVYFVGVLTGKIQDLGYRSHYYGPFSPAVAGAVQELRGLKFLEQHVSTGDAFDENEFEMTRYDYALTPEGTQIAEEKTIQQAGEWEQIRAAIRRLEAANIPDYVRLAIAAKTDLLTRQGGEHFPADVLKQKTAEHGWKAFTEEQYFDALRFLQTVIGCRLEPVSVCGAST</sequence>
<proteinExistence type="predicted"/>
<keyword evidence="2" id="KW-1185">Reference proteome</keyword>
<reference evidence="1 2" key="1">
    <citation type="submission" date="2019-05" db="EMBL/GenBank/DDBJ databases">
        <authorList>
            <consortium name="Science for Life Laboratories"/>
        </authorList>
    </citation>
    <scope>NUCLEOTIDE SEQUENCE [LARGE SCALE GENOMIC DNA]</scope>
    <source>
        <strain evidence="1">Soil9</strain>
    </source>
</reference>
<organism evidence="1 2">
    <name type="scientific">Gemmata massiliana</name>
    <dbReference type="NCBI Taxonomy" id="1210884"/>
    <lineage>
        <taxon>Bacteria</taxon>
        <taxon>Pseudomonadati</taxon>
        <taxon>Planctomycetota</taxon>
        <taxon>Planctomycetia</taxon>
        <taxon>Gemmatales</taxon>
        <taxon>Gemmataceae</taxon>
        <taxon>Gemmata</taxon>
    </lineage>
</organism>
<dbReference type="RefSeq" id="WP_162666154.1">
    <property type="nucleotide sequence ID" value="NZ_LR593886.1"/>
</dbReference>
<name>A0A6P2CQI3_9BACT</name>
<dbReference type="AlphaFoldDB" id="A0A6P2CQI3"/>
<evidence type="ECO:0000313" key="1">
    <source>
        <dbReference type="EMBL" id="VTR91109.1"/>
    </source>
</evidence>
<gene>
    <name evidence="1" type="ORF">SOIL9_66050</name>
</gene>
<dbReference type="EMBL" id="LR593886">
    <property type="protein sequence ID" value="VTR91109.1"/>
    <property type="molecule type" value="Genomic_DNA"/>
</dbReference>